<keyword evidence="4" id="KW-1185">Reference proteome</keyword>
<sequence length="70" mass="7982">MVASGLQPDVVTYKTLARAYAQNGETEKAEWLILKMQDEKKYIFNGGLFGMGYQYANRSILDRKSTANRM</sequence>
<protein>
    <recommendedName>
        <fullName evidence="5">Pentatricopeptide repeat-containing protein</fullName>
    </recommendedName>
</protein>
<accession>A0AAV1WSS2</accession>
<dbReference type="EMBL" id="CAXHTB010000009">
    <property type="protein sequence ID" value="CAL0312480.1"/>
    <property type="molecule type" value="Genomic_DNA"/>
</dbReference>
<feature type="repeat" description="PPR" evidence="2">
    <location>
        <begin position="9"/>
        <end position="39"/>
    </location>
</feature>
<evidence type="ECO:0000313" key="3">
    <source>
        <dbReference type="EMBL" id="CAL0312480.1"/>
    </source>
</evidence>
<dbReference type="InterPro" id="IPR011990">
    <property type="entry name" value="TPR-like_helical_dom_sf"/>
</dbReference>
<dbReference type="Pfam" id="PF01535">
    <property type="entry name" value="PPR"/>
    <property type="match status" value="1"/>
</dbReference>
<dbReference type="NCBIfam" id="TIGR00756">
    <property type="entry name" value="PPR"/>
    <property type="match status" value="1"/>
</dbReference>
<comment type="caution">
    <text evidence="3">The sequence shown here is derived from an EMBL/GenBank/DDBJ whole genome shotgun (WGS) entry which is preliminary data.</text>
</comment>
<dbReference type="Gene3D" id="1.25.40.10">
    <property type="entry name" value="Tetratricopeptide repeat domain"/>
    <property type="match status" value="1"/>
</dbReference>
<gene>
    <name evidence="3" type="ORF">LLUT_LOCUS13540</name>
</gene>
<reference evidence="3 4" key="1">
    <citation type="submission" date="2024-03" db="EMBL/GenBank/DDBJ databases">
        <authorList>
            <person name="Martinez-Hernandez J."/>
        </authorList>
    </citation>
    <scope>NUCLEOTIDE SEQUENCE [LARGE SCALE GENOMIC DNA]</scope>
</reference>
<dbReference type="Proteomes" id="UP001497480">
    <property type="component" value="Unassembled WGS sequence"/>
</dbReference>
<evidence type="ECO:0000313" key="4">
    <source>
        <dbReference type="Proteomes" id="UP001497480"/>
    </source>
</evidence>
<name>A0AAV1WSS2_LUPLU</name>
<dbReference type="InterPro" id="IPR002885">
    <property type="entry name" value="PPR_rpt"/>
</dbReference>
<dbReference type="AlphaFoldDB" id="A0AAV1WSS2"/>
<evidence type="ECO:0008006" key="5">
    <source>
        <dbReference type="Google" id="ProtNLM"/>
    </source>
</evidence>
<evidence type="ECO:0000256" key="2">
    <source>
        <dbReference type="PROSITE-ProRule" id="PRU00708"/>
    </source>
</evidence>
<dbReference type="PANTHER" id="PTHR47931">
    <property type="entry name" value="OS01G0228400 PROTEIN"/>
    <property type="match status" value="1"/>
</dbReference>
<dbReference type="PROSITE" id="PS51375">
    <property type="entry name" value="PPR"/>
    <property type="match status" value="1"/>
</dbReference>
<dbReference type="PANTHER" id="PTHR47931:SF2">
    <property type="entry name" value="OS01G0228400 PROTEIN"/>
    <property type="match status" value="1"/>
</dbReference>
<proteinExistence type="predicted"/>
<organism evidence="3 4">
    <name type="scientific">Lupinus luteus</name>
    <name type="common">European yellow lupine</name>
    <dbReference type="NCBI Taxonomy" id="3873"/>
    <lineage>
        <taxon>Eukaryota</taxon>
        <taxon>Viridiplantae</taxon>
        <taxon>Streptophyta</taxon>
        <taxon>Embryophyta</taxon>
        <taxon>Tracheophyta</taxon>
        <taxon>Spermatophyta</taxon>
        <taxon>Magnoliopsida</taxon>
        <taxon>eudicotyledons</taxon>
        <taxon>Gunneridae</taxon>
        <taxon>Pentapetalae</taxon>
        <taxon>rosids</taxon>
        <taxon>fabids</taxon>
        <taxon>Fabales</taxon>
        <taxon>Fabaceae</taxon>
        <taxon>Papilionoideae</taxon>
        <taxon>50 kb inversion clade</taxon>
        <taxon>genistoids sensu lato</taxon>
        <taxon>core genistoids</taxon>
        <taxon>Genisteae</taxon>
        <taxon>Lupinus</taxon>
    </lineage>
</organism>
<evidence type="ECO:0000256" key="1">
    <source>
        <dbReference type="ARBA" id="ARBA00022737"/>
    </source>
</evidence>
<keyword evidence="1" id="KW-0677">Repeat</keyword>